<organism evidence="2 3">
    <name type="scientific">Oceanotoga teriensis</name>
    <dbReference type="NCBI Taxonomy" id="515440"/>
    <lineage>
        <taxon>Bacteria</taxon>
        <taxon>Thermotogati</taxon>
        <taxon>Thermotogota</taxon>
        <taxon>Thermotogae</taxon>
        <taxon>Petrotogales</taxon>
        <taxon>Petrotogaceae</taxon>
        <taxon>Oceanotoga</taxon>
    </lineage>
</organism>
<dbReference type="GO" id="GO:0008168">
    <property type="term" value="F:methyltransferase activity"/>
    <property type="evidence" value="ECO:0007669"/>
    <property type="project" value="InterPro"/>
</dbReference>
<proteinExistence type="predicted"/>
<dbReference type="RefSeq" id="WP_109604460.1">
    <property type="nucleotide sequence ID" value="NZ_JAMHJO010000006.1"/>
</dbReference>
<dbReference type="InterPro" id="IPR050210">
    <property type="entry name" value="tRNA_Adenine-N(6)_MTase"/>
</dbReference>
<dbReference type="Proteomes" id="UP000245921">
    <property type="component" value="Unassembled WGS sequence"/>
</dbReference>
<dbReference type="PANTHER" id="PTHR47739:SF1">
    <property type="entry name" value="TRNA1(VAL) (ADENINE(37)-N6)-METHYLTRANSFERASE"/>
    <property type="match status" value="1"/>
</dbReference>
<dbReference type="Gene3D" id="3.40.50.150">
    <property type="entry name" value="Vaccinia Virus protein VP39"/>
    <property type="match status" value="1"/>
</dbReference>
<gene>
    <name evidence="2" type="ORF">C7380_10616</name>
</gene>
<sequence length="220" mass="25015">MMNRIKDTYINMKLSNVEKTHMPNSASLFLIESSPLKNNLKILELGAGSGHVSIAISKMFENSIISCIEIQKSIFDSLKINLNLNNCNNIQAINDDVKNIKNYFESDSFDLIISNPPHYFGGRSSDDKSRFTARTFDDLESLNGFFYATKYALKNKKMANFVIHPSIFSPVISMMKNNKLEPHSMMTAYGNKNNNAQFISILCRKNGGTHFYIKPPYFLK</sequence>
<evidence type="ECO:0000259" key="1">
    <source>
        <dbReference type="Pfam" id="PF05175"/>
    </source>
</evidence>
<dbReference type="AlphaFoldDB" id="A0AA45HIS8"/>
<evidence type="ECO:0000313" key="3">
    <source>
        <dbReference type="Proteomes" id="UP000245921"/>
    </source>
</evidence>
<dbReference type="EMBL" id="QGGI01000006">
    <property type="protein sequence ID" value="PWJ95209.1"/>
    <property type="molecule type" value="Genomic_DNA"/>
</dbReference>
<comment type="caution">
    <text evidence="2">The sequence shown here is derived from an EMBL/GenBank/DDBJ whole genome shotgun (WGS) entry which is preliminary data.</text>
</comment>
<protein>
    <submittedName>
        <fullName evidence="2">tRNA1(Val) A37 N6-methylase TrmN6</fullName>
    </submittedName>
</protein>
<dbReference type="PANTHER" id="PTHR47739">
    <property type="entry name" value="TRNA1(VAL) (ADENINE(37)-N6)-METHYLTRANSFERASE"/>
    <property type="match status" value="1"/>
</dbReference>
<accession>A0AA45HIS8</accession>
<dbReference type="InterPro" id="IPR007848">
    <property type="entry name" value="Small_mtfrase_dom"/>
</dbReference>
<evidence type="ECO:0000313" key="2">
    <source>
        <dbReference type="EMBL" id="PWJ95209.1"/>
    </source>
</evidence>
<keyword evidence="3" id="KW-1185">Reference proteome</keyword>
<dbReference type="Pfam" id="PF05175">
    <property type="entry name" value="MTS"/>
    <property type="match status" value="1"/>
</dbReference>
<dbReference type="InterPro" id="IPR029063">
    <property type="entry name" value="SAM-dependent_MTases_sf"/>
</dbReference>
<feature type="domain" description="Methyltransferase small" evidence="1">
    <location>
        <begin position="25"/>
        <end position="123"/>
    </location>
</feature>
<dbReference type="CDD" id="cd02440">
    <property type="entry name" value="AdoMet_MTases"/>
    <property type="match status" value="1"/>
</dbReference>
<dbReference type="SUPFAM" id="SSF53335">
    <property type="entry name" value="S-adenosyl-L-methionine-dependent methyltransferases"/>
    <property type="match status" value="1"/>
</dbReference>
<name>A0AA45HIS8_9BACT</name>
<reference evidence="2 3" key="1">
    <citation type="submission" date="2018-05" db="EMBL/GenBank/DDBJ databases">
        <title>Genomic Encyclopedia of Type Strains, Phase IV (KMG-IV): sequencing the most valuable type-strain genomes for metagenomic binning, comparative biology and taxonomic classification.</title>
        <authorList>
            <person name="Goeker M."/>
        </authorList>
    </citation>
    <scope>NUCLEOTIDE SEQUENCE [LARGE SCALE GENOMIC DNA]</scope>
    <source>
        <strain evidence="2 3">DSM 24906</strain>
    </source>
</reference>